<name>A0A3B3SIS1_9TELE</name>
<reference evidence="1" key="2">
    <citation type="submission" date="2025-09" db="UniProtKB">
        <authorList>
            <consortium name="Ensembl"/>
        </authorList>
    </citation>
    <scope>IDENTIFICATION</scope>
</reference>
<keyword evidence="2" id="KW-1185">Reference proteome</keyword>
<dbReference type="Ensembl" id="ENSPKIT00000011454.1">
    <property type="protein sequence ID" value="ENSPKIP00000030632.1"/>
    <property type="gene ID" value="ENSPKIG00000011419.1"/>
</dbReference>
<dbReference type="AlphaFoldDB" id="A0A3B3SIS1"/>
<protein>
    <submittedName>
        <fullName evidence="1">Uncharacterized protein</fullName>
    </submittedName>
</protein>
<evidence type="ECO:0000313" key="1">
    <source>
        <dbReference type="Ensembl" id="ENSPKIP00000030632.1"/>
    </source>
</evidence>
<dbReference type="GeneTree" id="ENSGT00940000177369"/>
<dbReference type="Proteomes" id="UP000261540">
    <property type="component" value="Unplaced"/>
</dbReference>
<evidence type="ECO:0000313" key="2">
    <source>
        <dbReference type="Proteomes" id="UP000261540"/>
    </source>
</evidence>
<reference evidence="1" key="1">
    <citation type="submission" date="2025-08" db="UniProtKB">
        <authorList>
            <consortium name="Ensembl"/>
        </authorList>
    </citation>
    <scope>IDENTIFICATION</scope>
</reference>
<organism evidence="1 2">
    <name type="scientific">Paramormyrops kingsleyae</name>
    <dbReference type="NCBI Taxonomy" id="1676925"/>
    <lineage>
        <taxon>Eukaryota</taxon>
        <taxon>Metazoa</taxon>
        <taxon>Chordata</taxon>
        <taxon>Craniata</taxon>
        <taxon>Vertebrata</taxon>
        <taxon>Euteleostomi</taxon>
        <taxon>Actinopterygii</taxon>
        <taxon>Neopterygii</taxon>
        <taxon>Teleostei</taxon>
        <taxon>Osteoglossocephala</taxon>
        <taxon>Osteoglossomorpha</taxon>
        <taxon>Osteoglossiformes</taxon>
        <taxon>Mormyridae</taxon>
        <taxon>Paramormyrops</taxon>
    </lineage>
</organism>
<proteinExistence type="predicted"/>
<sequence>WSTSQLIGVKVSWNVGSAVPPDDVTSLLGLNTTDVKADMYIIG</sequence>
<accession>A0A3B3SIS1</accession>